<dbReference type="InterPro" id="IPR000835">
    <property type="entry name" value="HTH_MarR-typ"/>
</dbReference>
<sequence length="148" mass="16808">MNEKREVFQSLFKRFGLLNRNCCEADELDISMNQSQILYEIEKRESPSMQEIAESLGTDISTFSRQVQTLIKMKLVTKTPSAADRRIYILALTETGQATARKIGGEMEAHLEEIFSGMNAFEQETVMRSLKLLNEAMAKSSVCCKPIF</sequence>
<dbReference type="PANTHER" id="PTHR33164">
    <property type="entry name" value="TRANSCRIPTIONAL REGULATOR, MARR FAMILY"/>
    <property type="match status" value="1"/>
</dbReference>
<protein>
    <submittedName>
        <fullName evidence="3">MarR family winged helix-turn-helix transcriptional regulator</fullName>
    </submittedName>
</protein>
<dbReference type="PRINTS" id="PR00598">
    <property type="entry name" value="HTHMARR"/>
</dbReference>
<dbReference type="Pfam" id="PF12802">
    <property type="entry name" value="MarR_2"/>
    <property type="match status" value="1"/>
</dbReference>
<dbReference type="PANTHER" id="PTHR33164:SF57">
    <property type="entry name" value="MARR-FAMILY TRANSCRIPTIONAL REGULATOR"/>
    <property type="match status" value="1"/>
</dbReference>
<dbReference type="Gene3D" id="1.10.10.10">
    <property type="entry name" value="Winged helix-like DNA-binding domain superfamily/Winged helix DNA-binding domain"/>
    <property type="match status" value="1"/>
</dbReference>
<evidence type="ECO:0000256" key="1">
    <source>
        <dbReference type="ARBA" id="ARBA00023125"/>
    </source>
</evidence>
<dbReference type="InterPro" id="IPR036390">
    <property type="entry name" value="WH_DNA-bd_sf"/>
</dbReference>
<dbReference type="SMART" id="SM00347">
    <property type="entry name" value="HTH_MARR"/>
    <property type="match status" value="1"/>
</dbReference>
<dbReference type="EMBL" id="JBHUFW010000004">
    <property type="protein sequence ID" value="MFD1862556.1"/>
    <property type="molecule type" value="Genomic_DNA"/>
</dbReference>
<feature type="domain" description="HTH marR-type" evidence="2">
    <location>
        <begin position="1"/>
        <end position="135"/>
    </location>
</feature>
<dbReference type="InterPro" id="IPR036388">
    <property type="entry name" value="WH-like_DNA-bd_sf"/>
</dbReference>
<dbReference type="RefSeq" id="WP_204892406.1">
    <property type="nucleotide sequence ID" value="NZ_JBHUFW010000004.1"/>
</dbReference>
<keyword evidence="4" id="KW-1185">Reference proteome</keyword>
<dbReference type="InterPro" id="IPR039422">
    <property type="entry name" value="MarR/SlyA-like"/>
</dbReference>
<gene>
    <name evidence="3" type="ORF">ACFSDB_06415</name>
</gene>
<keyword evidence="1" id="KW-0238">DNA-binding</keyword>
<evidence type="ECO:0000259" key="2">
    <source>
        <dbReference type="PROSITE" id="PS50995"/>
    </source>
</evidence>
<accession>A0ABW4QG38</accession>
<dbReference type="PROSITE" id="PS50995">
    <property type="entry name" value="HTH_MARR_2"/>
    <property type="match status" value="1"/>
</dbReference>
<dbReference type="SUPFAM" id="SSF46785">
    <property type="entry name" value="Winged helix' DNA-binding domain"/>
    <property type="match status" value="1"/>
</dbReference>
<comment type="caution">
    <text evidence="3">The sequence shown here is derived from an EMBL/GenBank/DDBJ whole genome shotgun (WGS) entry which is preliminary data.</text>
</comment>
<name>A0ABW4QG38_9BACL</name>
<evidence type="ECO:0000313" key="4">
    <source>
        <dbReference type="Proteomes" id="UP001597273"/>
    </source>
</evidence>
<reference evidence="4" key="1">
    <citation type="journal article" date="2019" name="Int. J. Syst. Evol. Microbiol.">
        <title>The Global Catalogue of Microorganisms (GCM) 10K type strain sequencing project: providing services to taxonomists for standard genome sequencing and annotation.</title>
        <authorList>
            <consortium name="The Broad Institute Genomics Platform"/>
            <consortium name="The Broad Institute Genome Sequencing Center for Infectious Disease"/>
            <person name="Wu L."/>
            <person name="Ma J."/>
        </authorList>
    </citation>
    <scope>NUCLEOTIDE SEQUENCE [LARGE SCALE GENOMIC DNA]</scope>
    <source>
        <strain evidence="4">CGMCC 1.15475</strain>
    </source>
</reference>
<dbReference type="Proteomes" id="UP001597273">
    <property type="component" value="Unassembled WGS sequence"/>
</dbReference>
<evidence type="ECO:0000313" key="3">
    <source>
        <dbReference type="EMBL" id="MFD1862556.1"/>
    </source>
</evidence>
<proteinExistence type="predicted"/>
<organism evidence="3 4">
    <name type="scientific">Planococcus chinensis</name>
    <dbReference type="NCBI Taxonomy" id="272917"/>
    <lineage>
        <taxon>Bacteria</taxon>
        <taxon>Bacillati</taxon>
        <taxon>Bacillota</taxon>
        <taxon>Bacilli</taxon>
        <taxon>Bacillales</taxon>
        <taxon>Caryophanaceae</taxon>
        <taxon>Planococcus</taxon>
    </lineage>
</organism>